<dbReference type="GO" id="GO:0055085">
    <property type="term" value="P:transmembrane transport"/>
    <property type="evidence" value="ECO:0007669"/>
    <property type="project" value="InterPro"/>
</dbReference>
<dbReference type="InParanoid" id="K0ILM0"/>
<keyword evidence="5" id="KW-1185">Reference proteome</keyword>
<feature type="transmembrane region" description="Helical" evidence="2">
    <location>
        <begin position="177"/>
        <end position="200"/>
    </location>
</feature>
<sequence>MPEMAGIGGEVIALLLITLQQVGTQSVTEPLTNSLNQFATSIAESGPRIIAALILLGIGLLVGRVIGWVVKKVAQKMNVDQHWNRTSIGESVSRSGWSLSKIISTAAKWFVYLFFISAAVNVLQFQQLSEAINAVWLWIPNVIAFIVVLGVGAIIADFVGRWMQRELPARGVVGGRALGLAATGILYAIVFAVAVAQLRIGETILNSVISALVWGVAAAVAIGVGVGLAYSLRETFPAMIRGSTQIQPTLKQGQRVTMDGKTGTIQEAGSFSIILKDDQGNTVVIPTKNIIDKEIVILSGPKPETSERMVEGMSAETAASPSYKTTGEAA</sequence>
<dbReference type="GO" id="GO:0016020">
    <property type="term" value="C:membrane"/>
    <property type="evidence" value="ECO:0007669"/>
    <property type="project" value="InterPro"/>
</dbReference>
<dbReference type="BioCyc" id="CNIT1237085:G1324-216-MONOMER"/>
<dbReference type="InterPro" id="IPR006685">
    <property type="entry name" value="MscS_channel_2nd"/>
</dbReference>
<feature type="transmembrane region" description="Helical" evidence="2">
    <location>
        <begin position="109"/>
        <end position="129"/>
    </location>
</feature>
<evidence type="ECO:0000256" key="2">
    <source>
        <dbReference type="SAM" id="Phobius"/>
    </source>
</evidence>
<dbReference type="Gene3D" id="1.10.287.1260">
    <property type="match status" value="1"/>
</dbReference>
<keyword evidence="2" id="KW-0472">Membrane</keyword>
<reference evidence="4 5" key="1">
    <citation type="journal article" date="2012" name="Environ. Microbiol.">
        <title>The genome of the ammonia-oxidizing Candidatus Nitrososphaera gargensis: insights into metabolic versatility and environmental adaptations.</title>
        <authorList>
            <person name="Spang A."/>
            <person name="Poehlein A."/>
            <person name="Offre P."/>
            <person name="Zumbragel S."/>
            <person name="Haider S."/>
            <person name="Rychlik N."/>
            <person name="Nowka B."/>
            <person name="Schmeisser C."/>
            <person name="Lebedeva E.V."/>
            <person name="Rattei T."/>
            <person name="Bohm C."/>
            <person name="Schmid M."/>
            <person name="Galushko A."/>
            <person name="Hatzenpichler R."/>
            <person name="Weinmaier T."/>
            <person name="Daniel R."/>
            <person name="Schleper C."/>
            <person name="Spieck E."/>
            <person name="Streit W."/>
            <person name="Wagner M."/>
        </authorList>
    </citation>
    <scope>NUCLEOTIDE SEQUENCE [LARGE SCALE GENOMIC DNA]</scope>
    <source>
        <strain evidence="5">Ga9.2</strain>
    </source>
</reference>
<evidence type="ECO:0000313" key="4">
    <source>
        <dbReference type="EMBL" id="AFU57164.1"/>
    </source>
</evidence>
<evidence type="ECO:0000313" key="5">
    <source>
        <dbReference type="Proteomes" id="UP000008037"/>
    </source>
</evidence>
<feature type="transmembrane region" description="Helical" evidence="2">
    <location>
        <begin position="48"/>
        <end position="70"/>
    </location>
</feature>
<name>K0ILM0_NITGG</name>
<dbReference type="Proteomes" id="UP000008037">
    <property type="component" value="Chromosome"/>
</dbReference>
<dbReference type="KEGG" id="nga:Ngar_c02160"/>
<accession>K0ILM0</accession>
<feature type="transmembrane region" description="Helical" evidence="2">
    <location>
        <begin position="212"/>
        <end position="232"/>
    </location>
</feature>
<dbReference type="InterPro" id="IPR008910">
    <property type="entry name" value="MSC_TM_helix"/>
</dbReference>
<organism evidence="4 5">
    <name type="scientific">Nitrososphaera gargensis (strain Ga9.2)</name>
    <dbReference type="NCBI Taxonomy" id="1237085"/>
    <lineage>
        <taxon>Archaea</taxon>
        <taxon>Nitrososphaerota</taxon>
        <taxon>Nitrososphaeria</taxon>
        <taxon>Nitrososphaerales</taxon>
        <taxon>Nitrososphaeraceae</taxon>
        <taxon>Nitrososphaera</taxon>
    </lineage>
</organism>
<feature type="transmembrane region" description="Helical" evidence="2">
    <location>
        <begin position="135"/>
        <end position="156"/>
    </location>
</feature>
<protein>
    <submittedName>
        <fullName evidence="4">Putative TM helix repeat-containing protein</fullName>
    </submittedName>
</protein>
<dbReference type="Pfam" id="PF00924">
    <property type="entry name" value="MS_channel_2nd"/>
    <property type="match status" value="1"/>
</dbReference>
<keyword evidence="2" id="KW-1133">Transmembrane helix</keyword>
<feature type="compositionally biased region" description="Polar residues" evidence="1">
    <location>
        <begin position="317"/>
        <end position="330"/>
    </location>
</feature>
<keyword evidence="2" id="KW-0812">Transmembrane</keyword>
<evidence type="ECO:0000259" key="3">
    <source>
        <dbReference type="Pfam" id="PF00924"/>
    </source>
</evidence>
<proteinExistence type="predicted"/>
<feature type="region of interest" description="Disordered" evidence="1">
    <location>
        <begin position="306"/>
        <end position="330"/>
    </location>
</feature>
<dbReference type="EMBL" id="CP002408">
    <property type="protein sequence ID" value="AFU57164.1"/>
    <property type="molecule type" value="Genomic_DNA"/>
</dbReference>
<dbReference type="Pfam" id="PF05552">
    <property type="entry name" value="MS_channel_1st_1"/>
    <property type="match status" value="2"/>
</dbReference>
<gene>
    <name evidence="4" type="ordered locus">Ngar_c02160</name>
</gene>
<evidence type="ECO:0000256" key="1">
    <source>
        <dbReference type="SAM" id="MobiDB-lite"/>
    </source>
</evidence>
<feature type="domain" description="Mechanosensitive ion channel MscS" evidence="3">
    <location>
        <begin position="249"/>
        <end position="295"/>
    </location>
</feature>
<dbReference type="HOGENOM" id="CLU_878796_0_0_2"/>
<dbReference type="AlphaFoldDB" id="K0ILM0"/>